<protein>
    <submittedName>
        <fullName evidence="10">Tyrosine permease</fullName>
    </submittedName>
</protein>
<organism evidence="10 11">
    <name type="scientific">Legionella massiliensis</name>
    <dbReference type="NCBI Taxonomy" id="1034943"/>
    <lineage>
        <taxon>Bacteria</taxon>
        <taxon>Pseudomonadati</taxon>
        <taxon>Pseudomonadota</taxon>
        <taxon>Gammaproteobacteria</taxon>
        <taxon>Legionellales</taxon>
        <taxon>Legionellaceae</taxon>
        <taxon>Legionella</taxon>
    </lineage>
</organism>
<evidence type="ECO:0000256" key="8">
    <source>
        <dbReference type="ARBA" id="ARBA00023136"/>
    </source>
</evidence>
<dbReference type="Gene3D" id="1.20.1740.10">
    <property type="entry name" value="Amino acid/polyamine transporter I"/>
    <property type="match status" value="1"/>
</dbReference>
<keyword evidence="5 9" id="KW-0812">Transmembrane</keyword>
<evidence type="ECO:0000256" key="6">
    <source>
        <dbReference type="ARBA" id="ARBA00022970"/>
    </source>
</evidence>
<comment type="subcellular location">
    <subcellularLocation>
        <location evidence="1">Cell inner membrane</location>
        <topology evidence="1">Multi-pass membrane protein</topology>
    </subcellularLocation>
</comment>
<dbReference type="EMBL" id="CCSB01000001">
    <property type="protein sequence ID" value="CDZ75752.1"/>
    <property type="molecule type" value="Genomic_DNA"/>
</dbReference>
<dbReference type="AlphaFoldDB" id="A0A078KRZ7"/>
<feature type="transmembrane region" description="Helical" evidence="9">
    <location>
        <begin position="336"/>
        <end position="357"/>
    </location>
</feature>
<keyword evidence="11" id="KW-1185">Reference proteome</keyword>
<feature type="transmembrane region" description="Helical" evidence="9">
    <location>
        <begin position="179"/>
        <end position="198"/>
    </location>
</feature>
<feature type="transmembrane region" description="Helical" evidence="9">
    <location>
        <begin position="210"/>
        <end position="229"/>
    </location>
</feature>
<feature type="transmembrane region" description="Helical" evidence="9">
    <location>
        <begin position="39"/>
        <end position="61"/>
    </location>
</feature>
<evidence type="ECO:0000313" key="10">
    <source>
        <dbReference type="EMBL" id="CDZ75752.1"/>
    </source>
</evidence>
<evidence type="ECO:0000256" key="5">
    <source>
        <dbReference type="ARBA" id="ARBA00022692"/>
    </source>
</evidence>
<reference evidence="10 11" key="1">
    <citation type="submission" date="2014-06" db="EMBL/GenBank/DDBJ databases">
        <authorList>
            <person name="Urmite Genomes Urmite Genomes"/>
        </authorList>
    </citation>
    <scope>NUCLEOTIDE SEQUENCE [LARGE SCALE GENOMIC DNA]</scope>
</reference>
<proteinExistence type="predicted"/>
<dbReference type="GO" id="GO:0015173">
    <property type="term" value="F:aromatic amino acid transmembrane transporter activity"/>
    <property type="evidence" value="ECO:0007669"/>
    <property type="project" value="InterPro"/>
</dbReference>
<keyword evidence="8 9" id="KW-0472">Membrane</keyword>
<evidence type="ECO:0000256" key="3">
    <source>
        <dbReference type="ARBA" id="ARBA00022475"/>
    </source>
</evidence>
<dbReference type="InterPro" id="IPR018227">
    <property type="entry name" value="Amino_acid_transport_2"/>
</dbReference>
<evidence type="ECO:0000256" key="1">
    <source>
        <dbReference type="ARBA" id="ARBA00004429"/>
    </source>
</evidence>
<dbReference type="OrthoDB" id="18749at2"/>
<dbReference type="InterPro" id="IPR013059">
    <property type="entry name" value="Trp_tyr_transpt"/>
</dbReference>
<evidence type="ECO:0000256" key="2">
    <source>
        <dbReference type="ARBA" id="ARBA00022448"/>
    </source>
</evidence>
<feature type="transmembrane region" description="Helical" evidence="9">
    <location>
        <begin position="377"/>
        <end position="395"/>
    </location>
</feature>
<feature type="transmembrane region" description="Helical" evidence="9">
    <location>
        <begin position="120"/>
        <end position="138"/>
    </location>
</feature>
<feature type="transmembrane region" description="Helical" evidence="9">
    <location>
        <begin position="150"/>
        <end position="167"/>
    </location>
</feature>
<dbReference type="eggNOG" id="COG0814">
    <property type="taxonomic scope" value="Bacteria"/>
</dbReference>
<evidence type="ECO:0000256" key="7">
    <source>
        <dbReference type="ARBA" id="ARBA00022989"/>
    </source>
</evidence>
<evidence type="ECO:0000256" key="9">
    <source>
        <dbReference type="SAM" id="Phobius"/>
    </source>
</evidence>
<sequence>MKSRFIGGILLIVGTSIGGGMLALPVANAATGFWQSSLFLLLCWAVMTLGALFILEANLYLPPGKHMVSMAASTLGTPGLLAAWLSYIFLLYTLLSAYISGGADVFGNLFQHIGVPINEWQASTLFTIFFGLIVYSGIRRVDLLNRGLMFGKLGVYFILILLIAPHVQIKLLDGGNYRYITSTVMILITSFGFAIIVPNLRDYFNDDIKALRKVVLIGSLIPLVCYLAWDAVIIGSLPSTGSNGLAALMHDEHTTSALATTLSNTVKNHVISSLFNFFTSICMLTAFLGVSLCLISFLADGLKMEQRGRQGLVLFLLTFLPPLLVVIYYPGAYIHALSYAGIFCVILLLLLPALMTVFGRKKFSSPYTVPGGKLSQWFVIGSSILLLVNSIWELIPSKG</sequence>
<dbReference type="GO" id="GO:0005886">
    <property type="term" value="C:plasma membrane"/>
    <property type="evidence" value="ECO:0007669"/>
    <property type="project" value="UniProtKB-SubCell"/>
</dbReference>
<accession>A0A078KRZ7</accession>
<dbReference type="Proteomes" id="UP000044071">
    <property type="component" value="Unassembled WGS sequence"/>
</dbReference>
<feature type="transmembrane region" description="Helical" evidence="9">
    <location>
        <begin position="311"/>
        <end position="330"/>
    </location>
</feature>
<gene>
    <name evidence="10" type="primary">tyrP_1</name>
    <name evidence="10" type="ORF">BN59_00010</name>
</gene>
<feature type="transmembrane region" description="Helical" evidence="9">
    <location>
        <begin position="81"/>
        <end position="100"/>
    </location>
</feature>
<dbReference type="RefSeq" id="WP_043872412.1">
    <property type="nucleotide sequence ID" value="NZ_CCVW01000001.1"/>
</dbReference>
<evidence type="ECO:0000313" key="11">
    <source>
        <dbReference type="Proteomes" id="UP000044071"/>
    </source>
</evidence>
<keyword evidence="2" id="KW-0813">Transport</keyword>
<feature type="transmembrane region" description="Helical" evidence="9">
    <location>
        <begin position="277"/>
        <end position="299"/>
    </location>
</feature>
<dbReference type="PANTHER" id="PTHR46997:SF2">
    <property type="entry name" value="TYROSINE-SPECIFIC TRANSPORT SYSTEM"/>
    <property type="match status" value="1"/>
</dbReference>
<keyword evidence="6" id="KW-0029">Amino-acid transport</keyword>
<dbReference type="Pfam" id="PF03222">
    <property type="entry name" value="Trp_Tyr_perm"/>
    <property type="match status" value="1"/>
</dbReference>
<keyword evidence="7 9" id="KW-1133">Transmembrane helix</keyword>
<name>A0A078KRZ7_9GAMM</name>
<dbReference type="GO" id="GO:0003333">
    <property type="term" value="P:amino acid transmembrane transport"/>
    <property type="evidence" value="ECO:0007669"/>
    <property type="project" value="InterPro"/>
</dbReference>
<dbReference type="PANTHER" id="PTHR46997">
    <property type="entry name" value="LOW AFFINITY TRYPTOPHAN PERMEASE-RELATED"/>
    <property type="match status" value="1"/>
</dbReference>
<evidence type="ECO:0000256" key="4">
    <source>
        <dbReference type="ARBA" id="ARBA00022519"/>
    </source>
</evidence>
<keyword evidence="4" id="KW-0997">Cell inner membrane</keyword>
<dbReference type="STRING" id="1034943.BN59_00010"/>
<dbReference type="PRINTS" id="PR00166">
    <property type="entry name" value="AROAAPRMEASE"/>
</dbReference>
<keyword evidence="3" id="KW-1003">Cell membrane</keyword>